<gene>
    <name evidence="14" type="ORF">GLAREA_01487</name>
</gene>
<accession>S3CIA2</accession>
<evidence type="ECO:0000313" key="14">
    <source>
        <dbReference type="EMBL" id="EPE25575.1"/>
    </source>
</evidence>
<dbReference type="PANTHER" id="PTHR43226">
    <property type="entry name" value="XAA-PRO AMINOPEPTIDASE 3"/>
    <property type="match status" value="1"/>
</dbReference>
<dbReference type="GO" id="GO:0005634">
    <property type="term" value="C:nucleus"/>
    <property type="evidence" value="ECO:0007669"/>
    <property type="project" value="EnsemblFungi"/>
</dbReference>
<dbReference type="InterPro" id="IPR000994">
    <property type="entry name" value="Pept_M24"/>
</dbReference>
<evidence type="ECO:0000256" key="1">
    <source>
        <dbReference type="ARBA" id="ARBA00001424"/>
    </source>
</evidence>
<dbReference type="GO" id="GO:0030145">
    <property type="term" value="F:manganese ion binding"/>
    <property type="evidence" value="ECO:0007669"/>
    <property type="project" value="InterPro"/>
</dbReference>
<keyword evidence="10" id="KW-0464">Manganese</keyword>
<dbReference type="GeneID" id="19460545"/>
<name>S3CIA2_GLAL2</name>
<keyword evidence="7" id="KW-0479">Metal-binding</keyword>
<dbReference type="InterPro" id="IPR052433">
    <property type="entry name" value="X-Pro_dipept-like"/>
</dbReference>
<evidence type="ECO:0000256" key="9">
    <source>
        <dbReference type="ARBA" id="ARBA00023049"/>
    </source>
</evidence>
<dbReference type="STRING" id="1116229.S3CIA2"/>
<evidence type="ECO:0000256" key="11">
    <source>
        <dbReference type="ARBA" id="ARBA00030849"/>
    </source>
</evidence>
<evidence type="ECO:0000313" key="15">
    <source>
        <dbReference type="Proteomes" id="UP000016922"/>
    </source>
</evidence>
<dbReference type="eggNOG" id="KOG2414">
    <property type="taxonomic scope" value="Eukaryota"/>
</dbReference>
<evidence type="ECO:0000256" key="7">
    <source>
        <dbReference type="ARBA" id="ARBA00022723"/>
    </source>
</evidence>
<dbReference type="Gene3D" id="3.90.230.10">
    <property type="entry name" value="Creatinase/methionine aminopeptidase superfamily"/>
    <property type="match status" value="1"/>
</dbReference>
<feature type="compositionally biased region" description="Low complexity" evidence="12">
    <location>
        <begin position="38"/>
        <end position="49"/>
    </location>
</feature>
<evidence type="ECO:0000256" key="4">
    <source>
        <dbReference type="ARBA" id="ARBA00008766"/>
    </source>
</evidence>
<dbReference type="GO" id="GO:0005739">
    <property type="term" value="C:mitochondrion"/>
    <property type="evidence" value="ECO:0007669"/>
    <property type="project" value="EnsemblFungi"/>
</dbReference>
<dbReference type="InterPro" id="IPR029149">
    <property type="entry name" value="Creatin/AminoP/Spt16_N"/>
</dbReference>
<comment type="function">
    <text evidence="3">Catalyzes the removal of a penultimate prolyl residue from the N-termini of peptides.</text>
</comment>
<dbReference type="Pfam" id="PF05195">
    <property type="entry name" value="AMP_N"/>
    <property type="match status" value="1"/>
</dbReference>
<reference evidence="14 15" key="1">
    <citation type="journal article" date="2013" name="BMC Genomics">
        <title>Genomics-driven discovery of the pneumocandin biosynthetic gene cluster in the fungus Glarea lozoyensis.</title>
        <authorList>
            <person name="Chen L."/>
            <person name="Yue Q."/>
            <person name="Zhang X."/>
            <person name="Xiang M."/>
            <person name="Wang C."/>
            <person name="Li S."/>
            <person name="Che Y."/>
            <person name="Ortiz-Lopez F.J."/>
            <person name="Bills G.F."/>
            <person name="Liu X."/>
            <person name="An Z."/>
        </authorList>
    </citation>
    <scope>NUCLEOTIDE SEQUENCE [LARGE SCALE GENOMIC DNA]</scope>
    <source>
        <strain evidence="15">ATCC 20868 / MF5171</strain>
    </source>
</reference>
<feature type="region of interest" description="Disordered" evidence="12">
    <location>
        <begin position="29"/>
        <end position="50"/>
    </location>
</feature>
<dbReference type="Gene3D" id="3.40.350.10">
    <property type="entry name" value="Creatinase/prolidase N-terminal domain"/>
    <property type="match status" value="1"/>
</dbReference>
<dbReference type="GO" id="GO:0050821">
    <property type="term" value="P:protein stabilization"/>
    <property type="evidence" value="ECO:0007669"/>
    <property type="project" value="EnsemblFungi"/>
</dbReference>
<sequence>MSLRRLPIRHLGQLPTSLASPCASARSGCTSSRIPANRRAQSSRTASTRHLAQQDCTAHRLPIRSISCGFGGRIRGSRAYASVSAAELQFGQPVHETHPHLLRAGELTPGITAQEYADRRANLAASLPKNGIAILASSDTKYRSGAVFYEFHQEPNFLYLTGFNEPEAVAVIQKVGTGSDYNFHLFLRPKDARAELWDGARSGEQAALDVFNADESGDINNLHSLLPPLIKSASEVYTDIAKPAGFGRFFQSQDDQANDFQKMVKHSKVKPLKPLMNTIRVIKSRAEIANMRKAGKISGRAFTNAMRQQFTKEKDLGAFMDYNFKTGGCETSAYIPVIAGGKNALAIHYVQNNDVLKDGEIVLVDAGGEYGGYIADITRSWPINGKFSDAQKDLYEAILRVQRSSVALCRESTNMSLDNIHEITQSGLKDALKSLGFDVSGDAMDVLFPHHVGHYIGLDVHDCPGYTRSTALKAGYCVTVEPGIYVPNDERWPEHFRGIGIRIEDSVCVQEDTALVLTTEAVKEVVDIEALRE</sequence>
<dbReference type="SUPFAM" id="SSF53092">
    <property type="entry name" value="Creatinase/prolidase N-terminal domain"/>
    <property type="match status" value="1"/>
</dbReference>
<comment type="catalytic activity">
    <reaction evidence="1">
        <text>Release of any N-terminal amino acid, including proline, that is linked to proline, even from a dipeptide or tripeptide.</text>
        <dbReference type="EC" id="3.4.11.9"/>
    </reaction>
</comment>
<dbReference type="SMART" id="SM01011">
    <property type="entry name" value="AMP_N"/>
    <property type="match status" value="1"/>
</dbReference>
<dbReference type="CDD" id="cd01087">
    <property type="entry name" value="Prolidase"/>
    <property type="match status" value="1"/>
</dbReference>
<dbReference type="EC" id="3.4.11.9" evidence="5"/>
<dbReference type="RefSeq" id="XP_008086894.1">
    <property type="nucleotide sequence ID" value="XM_008088703.1"/>
</dbReference>
<evidence type="ECO:0000256" key="5">
    <source>
        <dbReference type="ARBA" id="ARBA00012574"/>
    </source>
</evidence>
<feature type="domain" description="Aminopeptidase P N-terminal" evidence="13">
    <location>
        <begin position="111"/>
        <end position="247"/>
    </location>
</feature>
<evidence type="ECO:0000256" key="2">
    <source>
        <dbReference type="ARBA" id="ARBA00001936"/>
    </source>
</evidence>
<protein>
    <recommendedName>
        <fullName evidence="5">Xaa-Pro aminopeptidase</fullName>
        <ecNumber evidence="5">3.4.11.9</ecNumber>
    </recommendedName>
    <alternativeName>
        <fullName evidence="11">Aminoacylproline aminopeptidase</fullName>
    </alternativeName>
</protein>
<evidence type="ECO:0000256" key="12">
    <source>
        <dbReference type="SAM" id="MobiDB-lite"/>
    </source>
</evidence>
<dbReference type="OMA" id="DSYFWYL"/>
<dbReference type="PANTHER" id="PTHR43226:SF4">
    <property type="entry name" value="XAA-PRO AMINOPEPTIDASE 3"/>
    <property type="match status" value="1"/>
</dbReference>
<dbReference type="InterPro" id="IPR036005">
    <property type="entry name" value="Creatinase/aminopeptidase-like"/>
</dbReference>
<evidence type="ECO:0000256" key="8">
    <source>
        <dbReference type="ARBA" id="ARBA00022801"/>
    </source>
</evidence>
<evidence type="ECO:0000256" key="3">
    <source>
        <dbReference type="ARBA" id="ARBA00002443"/>
    </source>
</evidence>
<dbReference type="AlphaFoldDB" id="S3CIA2"/>
<keyword evidence="15" id="KW-1185">Reference proteome</keyword>
<organism evidence="14 15">
    <name type="scientific">Glarea lozoyensis (strain ATCC 20868 / MF5171)</name>
    <dbReference type="NCBI Taxonomy" id="1116229"/>
    <lineage>
        <taxon>Eukaryota</taxon>
        <taxon>Fungi</taxon>
        <taxon>Dikarya</taxon>
        <taxon>Ascomycota</taxon>
        <taxon>Pezizomycotina</taxon>
        <taxon>Leotiomycetes</taxon>
        <taxon>Helotiales</taxon>
        <taxon>Helotiaceae</taxon>
        <taxon>Glarea</taxon>
    </lineage>
</organism>
<dbReference type="InterPro" id="IPR007865">
    <property type="entry name" value="Aminopep_P_N"/>
</dbReference>
<dbReference type="HOGENOM" id="CLU_017266_1_1_1"/>
<evidence type="ECO:0000256" key="10">
    <source>
        <dbReference type="ARBA" id="ARBA00023211"/>
    </source>
</evidence>
<dbReference type="GO" id="GO:0070006">
    <property type="term" value="F:metalloaminopeptidase activity"/>
    <property type="evidence" value="ECO:0007669"/>
    <property type="project" value="InterPro"/>
</dbReference>
<dbReference type="KEGG" id="glz:GLAREA_01487"/>
<dbReference type="SUPFAM" id="SSF55920">
    <property type="entry name" value="Creatinase/aminopeptidase"/>
    <property type="match status" value="1"/>
</dbReference>
<dbReference type="Proteomes" id="UP000016922">
    <property type="component" value="Unassembled WGS sequence"/>
</dbReference>
<evidence type="ECO:0000259" key="13">
    <source>
        <dbReference type="SMART" id="SM01011"/>
    </source>
</evidence>
<keyword evidence="6 14" id="KW-0031">Aminopeptidase</keyword>
<dbReference type="Pfam" id="PF00557">
    <property type="entry name" value="Peptidase_M24"/>
    <property type="match status" value="1"/>
</dbReference>
<keyword evidence="8" id="KW-0378">Hydrolase</keyword>
<comment type="cofactor">
    <cofactor evidence="2">
        <name>Mn(2+)</name>
        <dbReference type="ChEBI" id="CHEBI:29035"/>
    </cofactor>
</comment>
<keyword evidence="6 14" id="KW-0645">Protease</keyword>
<dbReference type="EMBL" id="KE145371">
    <property type="protein sequence ID" value="EPE25575.1"/>
    <property type="molecule type" value="Genomic_DNA"/>
</dbReference>
<comment type="similarity">
    <text evidence="4">Belongs to the peptidase M24B family.</text>
</comment>
<dbReference type="GO" id="GO:0016485">
    <property type="term" value="P:protein processing"/>
    <property type="evidence" value="ECO:0007669"/>
    <property type="project" value="EnsemblFungi"/>
</dbReference>
<proteinExistence type="inferred from homology"/>
<evidence type="ECO:0000256" key="6">
    <source>
        <dbReference type="ARBA" id="ARBA00022438"/>
    </source>
</evidence>
<dbReference type="OrthoDB" id="4215474at2759"/>
<keyword evidence="9" id="KW-0482">Metalloprotease</keyword>